<evidence type="ECO:0000313" key="2">
    <source>
        <dbReference type="EnsemblPlants" id="KRH61072"/>
    </source>
</evidence>
<dbReference type="EnsemblPlants" id="KRH61072">
    <property type="protein sequence ID" value="KRH61072"/>
    <property type="gene ID" value="GLYMA_04G026600"/>
</dbReference>
<dbReference type="EMBL" id="CM000837">
    <property type="protein sequence ID" value="KRH61074.1"/>
    <property type="molecule type" value="Genomic_DNA"/>
</dbReference>
<dbReference type="EnsemblPlants" id="KRH61074">
    <property type="protein sequence ID" value="KRH61074"/>
    <property type="gene ID" value="GLYMA_04G026600"/>
</dbReference>
<sequence>MRQCFQVRKNYTSLSRPLSTCFNGWVNGCIILYMTVSRCESKTTFASYECFKKSNV</sequence>
<reference evidence="1 2" key="1">
    <citation type="journal article" date="2010" name="Nature">
        <title>Genome sequence of the palaeopolyploid soybean.</title>
        <authorList>
            <person name="Schmutz J."/>
            <person name="Cannon S.B."/>
            <person name="Schlueter J."/>
            <person name="Ma J."/>
            <person name="Mitros T."/>
            <person name="Nelson W."/>
            <person name="Hyten D.L."/>
            <person name="Song Q."/>
            <person name="Thelen J.J."/>
            <person name="Cheng J."/>
            <person name="Xu D."/>
            <person name="Hellsten U."/>
            <person name="May G.D."/>
            <person name="Yu Y."/>
            <person name="Sakurai T."/>
            <person name="Umezawa T."/>
            <person name="Bhattacharyya M.K."/>
            <person name="Sandhu D."/>
            <person name="Valliyodan B."/>
            <person name="Lindquist E."/>
            <person name="Peto M."/>
            <person name="Grant D."/>
            <person name="Shu S."/>
            <person name="Goodstein D."/>
            <person name="Barry K."/>
            <person name="Futrell-Griggs M."/>
            <person name="Abernathy B."/>
            <person name="Du J."/>
            <person name="Tian Z."/>
            <person name="Zhu L."/>
            <person name="Gill N."/>
            <person name="Joshi T."/>
            <person name="Libault M."/>
            <person name="Sethuraman A."/>
            <person name="Zhang X.-C."/>
            <person name="Shinozaki K."/>
            <person name="Nguyen H.T."/>
            <person name="Wing R.A."/>
            <person name="Cregan P."/>
            <person name="Specht J."/>
            <person name="Grimwood J."/>
            <person name="Rokhsar D."/>
            <person name="Stacey G."/>
            <person name="Shoemaker R.C."/>
            <person name="Jackson S.A."/>
        </authorList>
    </citation>
    <scope>NUCLEOTIDE SEQUENCE</scope>
    <source>
        <strain evidence="2">cv. Williams 82</strain>
        <tissue evidence="1">Callus</tissue>
    </source>
</reference>
<evidence type="ECO:0000313" key="1">
    <source>
        <dbReference type="EMBL" id="KRH61073.1"/>
    </source>
</evidence>
<dbReference type="EMBL" id="CM000837">
    <property type="protein sequence ID" value="KRH61073.1"/>
    <property type="molecule type" value="Genomic_DNA"/>
</dbReference>
<gene>
    <name evidence="1" type="ORF">GLYMA_04G026600</name>
</gene>
<dbReference type="Gramene" id="KRH61073">
    <property type="protein sequence ID" value="KRH61073"/>
    <property type="gene ID" value="GLYMA_04G026600"/>
</dbReference>
<dbReference type="EMBL" id="CM000837">
    <property type="protein sequence ID" value="KRH61072.1"/>
    <property type="molecule type" value="Genomic_DNA"/>
</dbReference>
<reference evidence="1" key="3">
    <citation type="submission" date="2018-07" db="EMBL/GenBank/DDBJ databases">
        <title>WGS assembly of Glycine max.</title>
        <authorList>
            <person name="Schmutz J."/>
            <person name="Cannon S."/>
            <person name="Schlueter J."/>
            <person name="Ma J."/>
            <person name="Mitros T."/>
            <person name="Nelson W."/>
            <person name="Hyten D."/>
            <person name="Song Q."/>
            <person name="Thelen J."/>
            <person name="Cheng J."/>
            <person name="Xu D."/>
            <person name="Hellsten U."/>
            <person name="May G."/>
            <person name="Yu Y."/>
            <person name="Sakurai T."/>
            <person name="Umezawa T."/>
            <person name="Bhattacharyya M."/>
            <person name="Sandhu D."/>
            <person name="Valliyodan B."/>
            <person name="Lindquist E."/>
            <person name="Peto M."/>
            <person name="Grant D."/>
            <person name="Shu S."/>
            <person name="Goodstein D."/>
            <person name="Barry K."/>
            <person name="Futrell-Griggs M."/>
            <person name="Abernathy B."/>
            <person name="Du J."/>
            <person name="Tian Z."/>
            <person name="Zhu L."/>
            <person name="Gill N."/>
            <person name="Joshi T."/>
            <person name="Libault M."/>
            <person name="Sethuraman A."/>
            <person name="Zhang X."/>
            <person name="Shinozaki K."/>
            <person name="Nguyen H."/>
            <person name="Wing R."/>
            <person name="Cregan P."/>
            <person name="Specht J."/>
            <person name="Grimwood J."/>
            <person name="Rokhsar D."/>
            <person name="Stacey G."/>
            <person name="Shoemaker R."/>
            <person name="Jackson S."/>
        </authorList>
    </citation>
    <scope>NUCLEOTIDE SEQUENCE</scope>
    <source>
        <tissue evidence="1">Callus</tissue>
    </source>
</reference>
<organism evidence="1">
    <name type="scientific">Glycine max</name>
    <name type="common">Soybean</name>
    <name type="synonym">Glycine hispida</name>
    <dbReference type="NCBI Taxonomy" id="3847"/>
    <lineage>
        <taxon>Eukaryota</taxon>
        <taxon>Viridiplantae</taxon>
        <taxon>Streptophyta</taxon>
        <taxon>Embryophyta</taxon>
        <taxon>Tracheophyta</taxon>
        <taxon>Spermatophyta</taxon>
        <taxon>Magnoliopsida</taxon>
        <taxon>eudicotyledons</taxon>
        <taxon>Gunneridae</taxon>
        <taxon>Pentapetalae</taxon>
        <taxon>rosids</taxon>
        <taxon>fabids</taxon>
        <taxon>Fabales</taxon>
        <taxon>Fabaceae</taxon>
        <taxon>Papilionoideae</taxon>
        <taxon>50 kb inversion clade</taxon>
        <taxon>NPAAA clade</taxon>
        <taxon>indigoferoid/millettioid clade</taxon>
        <taxon>Phaseoleae</taxon>
        <taxon>Glycine</taxon>
        <taxon>Glycine subgen. Soja</taxon>
    </lineage>
</organism>
<dbReference type="InParanoid" id="A0A0R0K2T0"/>
<reference evidence="2" key="2">
    <citation type="submission" date="2018-02" db="UniProtKB">
        <authorList>
            <consortium name="EnsemblPlants"/>
        </authorList>
    </citation>
    <scope>IDENTIFICATION</scope>
    <source>
        <strain evidence="2">Williams 82</strain>
    </source>
</reference>
<name>A0A0R0K2T0_SOYBN</name>
<keyword evidence="3" id="KW-1185">Reference proteome</keyword>
<dbReference type="AlphaFoldDB" id="A0A0R0K2T0"/>
<dbReference type="Proteomes" id="UP000008827">
    <property type="component" value="Chromosome 4"/>
</dbReference>
<protein>
    <submittedName>
        <fullName evidence="1 2">Uncharacterized protein</fullName>
    </submittedName>
</protein>
<dbReference type="Gramene" id="KRH61072">
    <property type="protein sequence ID" value="KRH61072"/>
    <property type="gene ID" value="GLYMA_04G026600"/>
</dbReference>
<evidence type="ECO:0000313" key="3">
    <source>
        <dbReference type="Proteomes" id="UP000008827"/>
    </source>
</evidence>
<dbReference type="EnsemblPlants" id="KRH61073">
    <property type="protein sequence ID" value="KRH61073"/>
    <property type="gene ID" value="GLYMA_04G026600"/>
</dbReference>
<proteinExistence type="predicted"/>
<dbReference type="Gramene" id="KRH61074">
    <property type="protein sequence ID" value="KRH61074"/>
    <property type="gene ID" value="GLYMA_04G026600"/>
</dbReference>
<accession>A0A0R0K2T0</accession>